<reference evidence="1" key="2">
    <citation type="journal article" date="2023" name="Proc. Natl. Acad. Sci. U.S.A.">
        <title>A global phylogenomic analysis of the shiitake genus Lentinula.</title>
        <authorList>
            <person name="Sierra-Patev S."/>
            <person name="Min B."/>
            <person name="Naranjo-Ortiz M."/>
            <person name="Looney B."/>
            <person name="Konkel Z."/>
            <person name="Slot J.C."/>
            <person name="Sakamoto Y."/>
            <person name="Steenwyk J.L."/>
            <person name="Rokas A."/>
            <person name="Carro J."/>
            <person name="Camarero S."/>
            <person name="Ferreira P."/>
            <person name="Molpeceres G."/>
            <person name="Ruiz-Duenas F.J."/>
            <person name="Serrano A."/>
            <person name="Henrissat B."/>
            <person name="Drula E."/>
            <person name="Hughes K.W."/>
            <person name="Mata J.L."/>
            <person name="Ishikawa N.K."/>
            <person name="Vargas-Isla R."/>
            <person name="Ushijima S."/>
            <person name="Smith C.A."/>
            <person name="Donoghue J."/>
            <person name="Ahrendt S."/>
            <person name="Andreopoulos W."/>
            <person name="He G."/>
            <person name="LaButti K."/>
            <person name="Lipzen A."/>
            <person name="Ng V."/>
            <person name="Riley R."/>
            <person name="Sandor L."/>
            <person name="Barry K."/>
            <person name="Martinez A.T."/>
            <person name="Xiao Y."/>
            <person name="Gibbons J.G."/>
            <person name="Terashima K."/>
            <person name="Grigoriev I.V."/>
            <person name="Hibbett D."/>
        </authorList>
    </citation>
    <scope>NUCLEOTIDE SEQUENCE</scope>
    <source>
        <strain evidence="1">Sp2 HRB7682 ss15</strain>
    </source>
</reference>
<name>A0A9W9A4Q2_9AGAR</name>
<gene>
    <name evidence="1" type="ORF">C8J55DRAFT_433248</name>
</gene>
<evidence type="ECO:0000313" key="1">
    <source>
        <dbReference type="EMBL" id="KAJ4474129.1"/>
    </source>
</evidence>
<dbReference type="PANTHER" id="PTHR46579:SF1">
    <property type="entry name" value="F5_8 TYPE C DOMAIN-CONTAINING PROTEIN"/>
    <property type="match status" value="1"/>
</dbReference>
<sequence>MPGHPNEDQVNHTLKEVVDELLLLWHGVFYTRTAEYPQGRTVSLAVLPAVCDAEGAHSLSGFASHEHTYFCIRCLLPKHEIHNLKPETWPRRDLEEHRKLASLWRDAPSIADRDKIFKEHGLRWSELLRLPYWNPITFTLIDSMHMGYLGLFSTHIRKIWKMDAEKPKSGEGHSQPALEKKRKPSNLFLREFVLVAKEGATSRHVIAKDLLEVIWEDSKNTILPSWIDAPPHNWGTKSAGKLSADEWKVVCSISLVITLIRVWGYKYQHDPQSRHYQLLLNFLDMVHAIQLLNLHETSSQIRQDYHSLILKYLRTVLVLFPDVSLKPNHHYAIHIAEDLELMGPVHAHNTPVFERTNHTLQELNSNKHLGMCCFDEDKD</sequence>
<evidence type="ECO:0000313" key="2">
    <source>
        <dbReference type="Proteomes" id="UP001150238"/>
    </source>
</evidence>
<proteinExistence type="predicted"/>
<reference evidence="1" key="1">
    <citation type="submission" date="2022-08" db="EMBL/GenBank/DDBJ databases">
        <authorList>
            <consortium name="DOE Joint Genome Institute"/>
            <person name="Min B."/>
            <person name="Riley R."/>
            <person name="Sierra-Patev S."/>
            <person name="Naranjo-Ortiz M."/>
            <person name="Looney B."/>
            <person name="Konkel Z."/>
            <person name="Slot J.C."/>
            <person name="Sakamoto Y."/>
            <person name="Steenwyk J.L."/>
            <person name="Rokas A."/>
            <person name="Carro J."/>
            <person name="Camarero S."/>
            <person name="Ferreira P."/>
            <person name="Molpeceres G."/>
            <person name="Ruiz-Duenas F.J."/>
            <person name="Serrano A."/>
            <person name="Henrissat B."/>
            <person name="Drula E."/>
            <person name="Hughes K.W."/>
            <person name="Mata J.L."/>
            <person name="Ishikawa N.K."/>
            <person name="Vargas-Isla R."/>
            <person name="Ushijima S."/>
            <person name="Smith C.A."/>
            <person name="Ahrendt S."/>
            <person name="Andreopoulos W."/>
            <person name="He G."/>
            <person name="Labutti K."/>
            <person name="Lipzen A."/>
            <person name="Ng V."/>
            <person name="Sandor L."/>
            <person name="Barry K."/>
            <person name="Martinez A.T."/>
            <person name="Xiao Y."/>
            <person name="Gibbons J.G."/>
            <person name="Terashima K."/>
            <person name="Hibbett D.S."/>
            <person name="Grigoriev I.V."/>
        </authorList>
    </citation>
    <scope>NUCLEOTIDE SEQUENCE</scope>
    <source>
        <strain evidence="1">Sp2 HRB7682 ss15</strain>
    </source>
</reference>
<comment type="caution">
    <text evidence="1">The sequence shown here is derived from an EMBL/GenBank/DDBJ whole genome shotgun (WGS) entry which is preliminary data.</text>
</comment>
<dbReference type="AlphaFoldDB" id="A0A9W9A4Q2"/>
<dbReference type="Proteomes" id="UP001150238">
    <property type="component" value="Unassembled WGS sequence"/>
</dbReference>
<dbReference type="EMBL" id="JANVFS010000024">
    <property type="protein sequence ID" value="KAJ4474129.1"/>
    <property type="molecule type" value="Genomic_DNA"/>
</dbReference>
<protein>
    <submittedName>
        <fullName evidence="1">Uncharacterized protein</fullName>
    </submittedName>
</protein>
<dbReference type="PANTHER" id="PTHR46579">
    <property type="entry name" value="F5/8 TYPE C DOMAIN-CONTAINING PROTEIN-RELATED"/>
    <property type="match status" value="1"/>
</dbReference>
<organism evidence="1 2">
    <name type="scientific">Lentinula lateritia</name>
    <dbReference type="NCBI Taxonomy" id="40482"/>
    <lineage>
        <taxon>Eukaryota</taxon>
        <taxon>Fungi</taxon>
        <taxon>Dikarya</taxon>
        <taxon>Basidiomycota</taxon>
        <taxon>Agaricomycotina</taxon>
        <taxon>Agaricomycetes</taxon>
        <taxon>Agaricomycetidae</taxon>
        <taxon>Agaricales</taxon>
        <taxon>Marasmiineae</taxon>
        <taxon>Omphalotaceae</taxon>
        <taxon>Lentinula</taxon>
    </lineage>
</organism>
<accession>A0A9W9A4Q2</accession>